<comment type="caution">
    <text evidence="7">The sequence shown here is derived from an EMBL/GenBank/DDBJ whole genome shotgun (WGS) entry which is preliminary data.</text>
</comment>
<keyword evidence="3" id="KW-0819">tRNA processing</keyword>
<dbReference type="GO" id="GO:0050660">
    <property type="term" value="F:flavin adenine dinucleotide binding"/>
    <property type="evidence" value="ECO:0007669"/>
    <property type="project" value="InterPro"/>
</dbReference>
<comment type="cofactor">
    <cofactor evidence="1">
        <name>FAD</name>
        <dbReference type="ChEBI" id="CHEBI:57692"/>
    </cofactor>
</comment>
<gene>
    <name evidence="7" type="ORF">HYY65_02170</name>
</gene>
<feature type="non-terminal residue" evidence="7">
    <location>
        <position position="110"/>
    </location>
</feature>
<protein>
    <submittedName>
        <fullName evidence="7">FAD-dependent oxidoreductase</fullName>
    </submittedName>
</protein>
<evidence type="ECO:0000256" key="3">
    <source>
        <dbReference type="ARBA" id="ARBA00022694"/>
    </source>
</evidence>
<dbReference type="Pfam" id="PF01134">
    <property type="entry name" value="GIDA"/>
    <property type="match status" value="1"/>
</dbReference>
<name>A0A932GMY3_UNCTE</name>
<dbReference type="GO" id="GO:0005829">
    <property type="term" value="C:cytosol"/>
    <property type="evidence" value="ECO:0007669"/>
    <property type="project" value="TreeGrafter"/>
</dbReference>
<keyword evidence="5" id="KW-0520">NAD</keyword>
<accession>A0A932GMY3</accession>
<evidence type="ECO:0000256" key="4">
    <source>
        <dbReference type="ARBA" id="ARBA00022827"/>
    </source>
</evidence>
<reference evidence="7" key="1">
    <citation type="submission" date="2020-07" db="EMBL/GenBank/DDBJ databases">
        <title>Huge and variable diversity of episymbiotic CPR bacteria and DPANN archaea in groundwater ecosystems.</title>
        <authorList>
            <person name="He C.Y."/>
            <person name="Keren R."/>
            <person name="Whittaker M."/>
            <person name="Farag I.F."/>
            <person name="Doudna J."/>
            <person name="Cate J.H.D."/>
            <person name="Banfield J.F."/>
        </authorList>
    </citation>
    <scope>NUCLEOTIDE SEQUENCE</scope>
    <source>
        <strain evidence="7">NC_groundwater_717_Ag_S-0.2um_59_8</strain>
    </source>
</reference>
<dbReference type="InterPro" id="IPR040131">
    <property type="entry name" value="MnmG_N"/>
</dbReference>
<dbReference type="PANTHER" id="PTHR11806:SF2">
    <property type="entry name" value="METHYLENETETRAHYDROFOLATE--TRNA-(URACIL-5-)-METHYLTRANSFERASE TRMFO"/>
    <property type="match status" value="1"/>
</dbReference>
<dbReference type="GO" id="GO:0002098">
    <property type="term" value="P:tRNA wobble uridine modification"/>
    <property type="evidence" value="ECO:0007669"/>
    <property type="project" value="TreeGrafter"/>
</dbReference>
<dbReference type="AlphaFoldDB" id="A0A932GMY3"/>
<dbReference type="Gene3D" id="3.50.50.60">
    <property type="entry name" value="FAD/NAD(P)-binding domain"/>
    <property type="match status" value="1"/>
</dbReference>
<dbReference type="InterPro" id="IPR036188">
    <property type="entry name" value="FAD/NAD-bd_sf"/>
</dbReference>
<dbReference type="PANTHER" id="PTHR11806">
    <property type="entry name" value="GLUCOSE INHIBITED DIVISION PROTEIN A"/>
    <property type="match status" value="1"/>
</dbReference>
<evidence type="ECO:0000259" key="6">
    <source>
        <dbReference type="Pfam" id="PF01134"/>
    </source>
</evidence>
<evidence type="ECO:0000256" key="5">
    <source>
        <dbReference type="ARBA" id="ARBA00023027"/>
    </source>
</evidence>
<proteinExistence type="predicted"/>
<feature type="domain" description="MnmG N-terminal" evidence="6">
    <location>
        <begin position="6"/>
        <end position="110"/>
    </location>
</feature>
<evidence type="ECO:0000256" key="1">
    <source>
        <dbReference type="ARBA" id="ARBA00001974"/>
    </source>
</evidence>
<dbReference type="InterPro" id="IPR002218">
    <property type="entry name" value="MnmG-rel"/>
</dbReference>
<dbReference type="Proteomes" id="UP000741360">
    <property type="component" value="Unassembled WGS sequence"/>
</dbReference>
<organism evidence="7 8">
    <name type="scientific">Tectimicrobiota bacterium</name>
    <dbReference type="NCBI Taxonomy" id="2528274"/>
    <lineage>
        <taxon>Bacteria</taxon>
        <taxon>Pseudomonadati</taxon>
        <taxon>Nitrospinota/Tectimicrobiota group</taxon>
        <taxon>Candidatus Tectimicrobiota</taxon>
    </lineage>
</organism>
<dbReference type="GO" id="GO:0030488">
    <property type="term" value="P:tRNA methylation"/>
    <property type="evidence" value="ECO:0007669"/>
    <property type="project" value="TreeGrafter"/>
</dbReference>
<keyword evidence="4" id="KW-0274">FAD</keyword>
<dbReference type="SUPFAM" id="SSF51735">
    <property type="entry name" value="NAD(P)-binding Rossmann-fold domains"/>
    <property type="match status" value="1"/>
</dbReference>
<keyword evidence="2" id="KW-0285">Flavoprotein</keyword>
<evidence type="ECO:0000313" key="8">
    <source>
        <dbReference type="Proteomes" id="UP000741360"/>
    </source>
</evidence>
<dbReference type="InterPro" id="IPR036291">
    <property type="entry name" value="NAD(P)-bd_dom_sf"/>
</dbReference>
<sequence>MAVNELIVLGGGLAGSEAAWQAANRGVPVRLYEMRPGKMTPAHKGPELGELVCSNSLRSDNLENAAGLLKEEMRQAGSIILAMADRHRVPAGSALAVDREEFSREITRAL</sequence>
<evidence type="ECO:0000313" key="7">
    <source>
        <dbReference type="EMBL" id="MBI3013878.1"/>
    </source>
</evidence>
<evidence type="ECO:0000256" key="2">
    <source>
        <dbReference type="ARBA" id="ARBA00022630"/>
    </source>
</evidence>
<dbReference type="EMBL" id="JACPSX010000037">
    <property type="protein sequence ID" value="MBI3013878.1"/>
    <property type="molecule type" value="Genomic_DNA"/>
</dbReference>